<protein>
    <submittedName>
        <fullName evidence="2">Ubiquinone/menaquinone biosynthesis methyltransferase</fullName>
        <ecNumber evidence="2">2.1.1.163</ecNumber>
    </submittedName>
</protein>
<dbReference type="SUPFAM" id="SSF53335">
    <property type="entry name" value="S-adenosyl-L-methionine-dependent methyltransferases"/>
    <property type="match status" value="1"/>
</dbReference>
<dbReference type="CDD" id="cd02440">
    <property type="entry name" value="AdoMet_MTases"/>
    <property type="match status" value="1"/>
</dbReference>
<dbReference type="EC" id="2.1.1.163" evidence="2"/>
<dbReference type="Proteomes" id="UP000249091">
    <property type="component" value="Chromosome 1"/>
</dbReference>
<dbReference type="STRING" id="1219011.GCA_001895045_03838"/>
<gene>
    <name evidence="2" type="primary">ubiE_1</name>
    <name evidence="2" type="ORF">NCTC10994_03536</name>
</gene>
<name>A0A2X4UBV7_9NOCA</name>
<evidence type="ECO:0000256" key="1">
    <source>
        <dbReference type="SAM" id="MobiDB-lite"/>
    </source>
</evidence>
<dbReference type="PANTHER" id="PTHR43861:SF1">
    <property type="entry name" value="TRANS-ACONITATE 2-METHYLTRANSFERASE"/>
    <property type="match status" value="1"/>
</dbReference>
<dbReference type="Pfam" id="PF01209">
    <property type="entry name" value="Ubie_methyltran"/>
    <property type="match status" value="1"/>
</dbReference>
<keyword evidence="2" id="KW-0830">Ubiquinone</keyword>
<reference evidence="2 3" key="1">
    <citation type="submission" date="2018-06" db="EMBL/GenBank/DDBJ databases">
        <authorList>
            <consortium name="Pathogen Informatics"/>
            <person name="Doyle S."/>
        </authorList>
    </citation>
    <scope>NUCLEOTIDE SEQUENCE [LARGE SCALE GENOMIC DNA]</scope>
    <source>
        <strain evidence="2 3">NCTC10994</strain>
    </source>
</reference>
<keyword evidence="3" id="KW-1185">Reference proteome</keyword>
<evidence type="ECO:0000313" key="2">
    <source>
        <dbReference type="EMBL" id="SQI37236.1"/>
    </source>
</evidence>
<dbReference type="PANTHER" id="PTHR43861">
    <property type="entry name" value="TRANS-ACONITATE 2-METHYLTRANSFERASE-RELATED"/>
    <property type="match status" value="1"/>
</dbReference>
<dbReference type="InterPro" id="IPR029063">
    <property type="entry name" value="SAM-dependent_MTases_sf"/>
</dbReference>
<organism evidence="2 3">
    <name type="scientific">Rhodococcus coprophilus</name>
    <dbReference type="NCBI Taxonomy" id="38310"/>
    <lineage>
        <taxon>Bacteria</taxon>
        <taxon>Bacillati</taxon>
        <taxon>Actinomycetota</taxon>
        <taxon>Actinomycetes</taxon>
        <taxon>Mycobacteriales</taxon>
        <taxon>Nocardiaceae</taxon>
        <taxon>Rhodococcus</taxon>
    </lineage>
</organism>
<keyword evidence="2" id="KW-0489">Methyltransferase</keyword>
<dbReference type="GO" id="GO:0032259">
    <property type="term" value="P:methylation"/>
    <property type="evidence" value="ECO:0007669"/>
    <property type="project" value="UniProtKB-KW"/>
</dbReference>
<dbReference type="KEGG" id="rcr:NCTC10994_03536"/>
<proteinExistence type="predicted"/>
<evidence type="ECO:0000313" key="3">
    <source>
        <dbReference type="Proteomes" id="UP000249091"/>
    </source>
</evidence>
<keyword evidence="2" id="KW-0808">Transferase</keyword>
<accession>A0A2X4UBV7</accession>
<dbReference type="EMBL" id="LS483468">
    <property type="protein sequence ID" value="SQI37236.1"/>
    <property type="molecule type" value="Genomic_DNA"/>
</dbReference>
<dbReference type="Gene3D" id="3.40.50.150">
    <property type="entry name" value="Vaccinia Virus protein VP39"/>
    <property type="match status" value="1"/>
</dbReference>
<feature type="region of interest" description="Disordered" evidence="1">
    <location>
        <begin position="1"/>
        <end position="25"/>
    </location>
</feature>
<sequence>MNTDENRPPGTGANHPAASAVSETARTFDSASTDFDTLTPVLWGPAGQALVFQLGVGPGDTVLDACCGAGASAVPAAMATGPDGRVHGVDIADDLLEHGRLLAEARALTNIDFVCSDVTRWEPPSDVPEAGYDVLAISYGVFFLPDMDIAFSRLVGQVRPGGRVGVTVWRSESMAEMRDAVFDVASRHSPDFARRAPDYDHSPLRRIDTPAALGEWLGAAGTHSVEVRTLSNLIPATEDLCWALVAGTGWRTALSGLDAGQVASVRQDLAETITTRGIHTVDATTLVGTATVRRPPPSG</sequence>
<dbReference type="GO" id="GO:0043770">
    <property type="term" value="F:demethylmenaquinone methyltransferase activity"/>
    <property type="evidence" value="ECO:0007669"/>
    <property type="project" value="UniProtKB-EC"/>
</dbReference>
<dbReference type="AlphaFoldDB" id="A0A2X4UBV7"/>